<dbReference type="AlphaFoldDB" id="A0AB38HW74"/>
<dbReference type="RefSeq" id="WP_130721061.1">
    <property type="nucleotide sequence ID" value="NZ_SIMQ01000004.1"/>
</dbReference>
<dbReference type="Proteomes" id="UP000294215">
    <property type="component" value="Unassembled WGS sequence"/>
</dbReference>
<accession>A0AB38HW74</accession>
<sequence length="164" mass="19152">MNIKRGLFRLWLVFSIFWIAGVALLGADTIKADKWWKGNEWWETPPLAFLPVRCENARGVKNKDYEDQEAFEPWNRYRSPSSACFYTVENFRVQFPEYKDLSREDVSKKLYATLNWAPVFDGDRFEHTKIVTGTALIPPVALLIIGCLIFWAFSGFSSKRREET</sequence>
<protein>
    <recommendedName>
        <fullName evidence="4">DUF3592 domain-containing protein</fullName>
    </recommendedName>
</protein>
<reference evidence="2 3" key="1">
    <citation type="submission" date="2019-02" db="EMBL/GenBank/DDBJ databases">
        <title>The genomic architecture of introgression among sibling species of bacteria.</title>
        <authorList>
            <person name="Cavassim M.I.A."/>
            <person name="Moeskjaer S."/>
            <person name="Moslemi C."/>
            <person name="Fields B."/>
            <person name="Bachmann A."/>
            <person name="Vilhjalmsson B."/>
            <person name="Schierup M.H."/>
            <person name="Young J.P.W."/>
            <person name="Andersen S.U."/>
        </authorList>
    </citation>
    <scope>NUCLEOTIDE SEQUENCE [LARGE SCALE GENOMIC DNA]</scope>
    <source>
        <strain evidence="2 3">SM92</strain>
        <plasmid evidence="2">pSM92_Rh03</plasmid>
    </source>
</reference>
<evidence type="ECO:0000313" key="2">
    <source>
        <dbReference type="EMBL" id="TBC04682.1"/>
    </source>
</evidence>
<evidence type="ECO:0000313" key="3">
    <source>
        <dbReference type="Proteomes" id="UP000294215"/>
    </source>
</evidence>
<keyword evidence="1" id="KW-1133">Transmembrane helix</keyword>
<keyword evidence="2" id="KW-0614">Plasmid</keyword>
<gene>
    <name evidence="2" type="ORF">ELH40_34955</name>
</gene>
<keyword evidence="1" id="KW-0812">Transmembrane</keyword>
<keyword evidence="1" id="KW-0472">Membrane</keyword>
<organism evidence="2 3">
    <name type="scientific">Rhizobium ruizarguesonis</name>
    <dbReference type="NCBI Taxonomy" id="2081791"/>
    <lineage>
        <taxon>Bacteria</taxon>
        <taxon>Pseudomonadati</taxon>
        <taxon>Pseudomonadota</taxon>
        <taxon>Alphaproteobacteria</taxon>
        <taxon>Hyphomicrobiales</taxon>
        <taxon>Rhizobiaceae</taxon>
        <taxon>Rhizobium/Agrobacterium group</taxon>
        <taxon>Rhizobium</taxon>
    </lineage>
</organism>
<dbReference type="EMBL" id="SIMR01000004">
    <property type="protein sequence ID" value="TBC04682.1"/>
    <property type="molecule type" value="Genomic_DNA"/>
</dbReference>
<proteinExistence type="predicted"/>
<evidence type="ECO:0000256" key="1">
    <source>
        <dbReference type="SAM" id="Phobius"/>
    </source>
</evidence>
<name>A0AB38HW74_9HYPH</name>
<feature type="transmembrane region" description="Helical" evidence="1">
    <location>
        <begin position="130"/>
        <end position="153"/>
    </location>
</feature>
<geneLocation type="plasmid" evidence="2">
    <name>pSM92_Rh03</name>
</geneLocation>
<comment type="caution">
    <text evidence="2">The sequence shown here is derived from an EMBL/GenBank/DDBJ whole genome shotgun (WGS) entry which is preliminary data.</text>
</comment>
<evidence type="ECO:0008006" key="4">
    <source>
        <dbReference type="Google" id="ProtNLM"/>
    </source>
</evidence>
<feature type="transmembrane region" description="Helical" evidence="1">
    <location>
        <begin position="7"/>
        <end position="27"/>
    </location>
</feature>